<feature type="domain" description="Pyridoxamine 5'-phosphate oxidase N-terminal" evidence="2">
    <location>
        <begin position="57"/>
        <end position="184"/>
    </location>
</feature>
<keyword evidence="4" id="KW-1185">Reference proteome</keyword>
<reference evidence="3 4" key="1">
    <citation type="submission" date="2018-01" db="EMBL/GenBank/DDBJ databases">
        <title>Draft genome sequence of Jiangella sp. GTF31.</title>
        <authorList>
            <person name="Sahin N."/>
            <person name="Ay H."/>
            <person name="Saygin H."/>
        </authorList>
    </citation>
    <scope>NUCLEOTIDE SEQUENCE [LARGE SCALE GENOMIC DNA]</scope>
    <source>
        <strain evidence="3 4">GTF31</strain>
    </source>
</reference>
<protein>
    <submittedName>
        <fullName evidence="3">Pyridoxamine 5-phosphate oxidase</fullName>
    </submittedName>
</protein>
<evidence type="ECO:0000313" key="3">
    <source>
        <dbReference type="EMBL" id="PZF82629.1"/>
    </source>
</evidence>
<dbReference type="SUPFAM" id="SSF50475">
    <property type="entry name" value="FMN-binding split barrel"/>
    <property type="match status" value="1"/>
</dbReference>
<dbReference type="Proteomes" id="UP000248764">
    <property type="component" value="Unassembled WGS sequence"/>
</dbReference>
<organism evidence="3 4">
    <name type="scientific">Jiangella anatolica</name>
    <dbReference type="NCBI Taxonomy" id="2670374"/>
    <lineage>
        <taxon>Bacteria</taxon>
        <taxon>Bacillati</taxon>
        <taxon>Actinomycetota</taxon>
        <taxon>Actinomycetes</taxon>
        <taxon>Jiangellales</taxon>
        <taxon>Jiangellaceae</taxon>
        <taxon>Jiangella</taxon>
    </lineage>
</organism>
<dbReference type="Pfam" id="PF01243">
    <property type="entry name" value="PNPOx_N"/>
    <property type="match status" value="1"/>
</dbReference>
<dbReference type="Gene3D" id="2.30.110.10">
    <property type="entry name" value="Electron Transport, Fmn-binding Protein, Chain A"/>
    <property type="match status" value="1"/>
</dbReference>
<dbReference type="InterPro" id="IPR011576">
    <property type="entry name" value="Pyridox_Oxase_N"/>
</dbReference>
<dbReference type="PANTHER" id="PTHR42815:SF2">
    <property type="entry name" value="FAD-BINDING, PUTATIVE (AFU_ORTHOLOGUE AFUA_6G07600)-RELATED"/>
    <property type="match status" value="1"/>
</dbReference>
<name>A0A2W2C356_9ACTN</name>
<evidence type="ECO:0000256" key="1">
    <source>
        <dbReference type="SAM" id="MobiDB-lite"/>
    </source>
</evidence>
<dbReference type="InterPro" id="IPR012349">
    <property type="entry name" value="Split_barrel_FMN-bd"/>
</dbReference>
<sequence>MERQTQPGGGGRGGRHMDHGAHERPGSAGEHSLQEANGTRERADRFYREQVSDHLNGHMREFVGRMEMVFVGSSDSGGECDVTFRAGPPGFVRVLDPRTLAWPEYRGNGVMASAGNIVENGHVGLLFMDFVRDLVGLHVNGGAALLPPSEFAVRHPEVPDDADVPGRRPERWVVVHVEEAYIHCSKHVPRLMPVPRNRQWGTDDRKAKGGDAFGVAASRGLGVHAKRALGS</sequence>
<feature type="region of interest" description="Disordered" evidence="1">
    <location>
        <begin position="1"/>
        <end position="40"/>
    </location>
</feature>
<evidence type="ECO:0000259" key="2">
    <source>
        <dbReference type="Pfam" id="PF01243"/>
    </source>
</evidence>
<comment type="caution">
    <text evidence="3">The sequence shown here is derived from an EMBL/GenBank/DDBJ whole genome shotgun (WGS) entry which is preliminary data.</text>
</comment>
<gene>
    <name evidence="3" type="ORF">C1I92_15960</name>
</gene>
<dbReference type="EMBL" id="POTW01000035">
    <property type="protein sequence ID" value="PZF82629.1"/>
    <property type="molecule type" value="Genomic_DNA"/>
</dbReference>
<dbReference type="PANTHER" id="PTHR42815">
    <property type="entry name" value="FAD-BINDING, PUTATIVE (AFU_ORTHOLOGUE AFUA_6G07600)-RELATED"/>
    <property type="match status" value="1"/>
</dbReference>
<dbReference type="AlphaFoldDB" id="A0A2W2C356"/>
<feature type="compositionally biased region" description="Basic and acidic residues" evidence="1">
    <location>
        <begin position="15"/>
        <end position="25"/>
    </location>
</feature>
<proteinExistence type="predicted"/>
<evidence type="ECO:0000313" key="4">
    <source>
        <dbReference type="Proteomes" id="UP000248764"/>
    </source>
</evidence>
<accession>A0A2W2C356</accession>